<keyword evidence="2" id="KW-1185">Reference proteome</keyword>
<dbReference type="PROSITE" id="PS51257">
    <property type="entry name" value="PROKAR_LIPOPROTEIN"/>
    <property type="match status" value="1"/>
</dbReference>
<organism evidence="1 2">
    <name type="scientific">Henriciella marina</name>
    <dbReference type="NCBI Taxonomy" id="453851"/>
    <lineage>
        <taxon>Bacteria</taxon>
        <taxon>Pseudomonadati</taxon>
        <taxon>Pseudomonadota</taxon>
        <taxon>Alphaproteobacteria</taxon>
        <taxon>Hyphomonadales</taxon>
        <taxon>Hyphomonadaceae</taxon>
        <taxon>Henriciella</taxon>
    </lineage>
</organism>
<evidence type="ECO:0000313" key="2">
    <source>
        <dbReference type="Proteomes" id="UP001083770"/>
    </source>
</evidence>
<proteinExistence type="predicted"/>
<reference evidence="1" key="1">
    <citation type="submission" date="2022-12" db="EMBL/GenBank/DDBJ databases">
        <title>Bacterial isolates from different developmental stages of Nematostella vectensis.</title>
        <authorList>
            <person name="Fraune S."/>
        </authorList>
    </citation>
    <scope>NUCLEOTIDE SEQUENCE</scope>
    <source>
        <strain evidence="1">G21632-S1</strain>
    </source>
</reference>
<gene>
    <name evidence="1" type="ORF">O4G74_01585</name>
</gene>
<name>A0ABT4LR47_9PROT</name>
<sequence length="164" mass="18040">MKAEFGTLVVSFCGFSSSCAASPDFADSRAFVPVWQSEVETCTTDQATEVDFQTVVAGQHFEDGCVRIVAYSAGIVLVKRRSDLSVEAIVSSRRLDDRRIGVSGSPQMFEKLRAVEGQMVRVSGSLYDCSDLLIDDPSFVSGYCHYHLRGPVIDIREIEVTNSR</sequence>
<accession>A0ABT4LR47</accession>
<comment type="caution">
    <text evidence="1">The sequence shown here is derived from an EMBL/GenBank/DDBJ whole genome shotgun (WGS) entry which is preliminary data.</text>
</comment>
<evidence type="ECO:0000313" key="1">
    <source>
        <dbReference type="EMBL" id="MCZ4296738.1"/>
    </source>
</evidence>
<dbReference type="Proteomes" id="UP001083770">
    <property type="component" value="Unassembled WGS sequence"/>
</dbReference>
<protein>
    <recommendedName>
        <fullName evidence="3">Lipoprotein</fullName>
    </recommendedName>
</protein>
<evidence type="ECO:0008006" key="3">
    <source>
        <dbReference type="Google" id="ProtNLM"/>
    </source>
</evidence>
<dbReference type="RefSeq" id="WP_269400918.1">
    <property type="nucleotide sequence ID" value="NZ_JAPWGW010000001.1"/>
</dbReference>
<dbReference type="EMBL" id="JAPWGW010000001">
    <property type="protein sequence ID" value="MCZ4296738.1"/>
    <property type="molecule type" value="Genomic_DNA"/>
</dbReference>